<feature type="domain" description="SLH" evidence="2">
    <location>
        <begin position="99"/>
        <end position="158"/>
    </location>
</feature>
<evidence type="ECO:0000313" key="4">
    <source>
        <dbReference type="Proteomes" id="UP001595715"/>
    </source>
</evidence>
<feature type="signal peptide" evidence="1">
    <location>
        <begin position="1"/>
        <end position="26"/>
    </location>
</feature>
<dbReference type="PROSITE" id="PS51272">
    <property type="entry name" value="SLH"/>
    <property type="match status" value="2"/>
</dbReference>
<reference evidence="4" key="1">
    <citation type="journal article" date="2019" name="Int. J. Syst. Evol. Microbiol.">
        <title>The Global Catalogue of Microorganisms (GCM) 10K type strain sequencing project: providing services to taxonomists for standard genome sequencing and annotation.</title>
        <authorList>
            <consortium name="The Broad Institute Genomics Platform"/>
            <consortium name="The Broad Institute Genome Sequencing Center for Infectious Disease"/>
            <person name="Wu L."/>
            <person name="Ma J."/>
        </authorList>
    </citation>
    <scope>NUCLEOTIDE SEQUENCE [LARGE SCALE GENOMIC DNA]</scope>
    <source>
        <strain evidence="4">IBRC-M 10987</strain>
    </source>
</reference>
<evidence type="ECO:0000313" key="3">
    <source>
        <dbReference type="EMBL" id="MFC4100384.1"/>
    </source>
</evidence>
<feature type="domain" description="SLH" evidence="2">
    <location>
        <begin position="35"/>
        <end position="98"/>
    </location>
</feature>
<protein>
    <submittedName>
        <fullName evidence="3">Immunoglobulin-like domain-containing protein</fullName>
    </submittedName>
</protein>
<dbReference type="EMBL" id="JBHSAM010000025">
    <property type="protein sequence ID" value="MFC4100384.1"/>
    <property type="molecule type" value="Genomic_DNA"/>
</dbReference>
<evidence type="ECO:0000256" key="1">
    <source>
        <dbReference type="SAM" id="SignalP"/>
    </source>
</evidence>
<accession>A0ABV8K2Z8</accession>
<dbReference type="RefSeq" id="WP_377719055.1">
    <property type="nucleotide sequence ID" value="NZ_JBHSAM010000025.1"/>
</dbReference>
<dbReference type="InterPro" id="IPR051465">
    <property type="entry name" value="Cell_Envelope_Struct_Comp"/>
</dbReference>
<dbReference type="Proteomes" id="UP001595715">
    <property type="component" value="Unassembled WGS sequence"/>
</dbReference>
<dbReference type="Pfam" id="PF00395">
    <property type="entry name" value="SLH"/>
    <property type="match status" value="3"/>
</dbReference>
<sequence length="610" mass="62907">MKAGWKIVLVATLMMTSIYSPSAVNAQQSKLESRQGILTDIEAISMEKQKAIREAVALGLITGYPNGEFRPEQTLTRQELAVLLAKALKLDVSTPKSSTFTDIESGNWAVKYIEAVKNEGVMGGTGASFHPEQGVSREELATVLVRVVGGLGTKGGNAVQANDLSTAGRWAQASVEASLRLGLMDADGDGFAPKKPLQRQDIAQLLVDIFPERETTGIITKIEGDVIFVDGKPTLVTEDLRQLLLNRENVAALEGAVLRYKTAVRNVKDLSELEILSTGSANAPVPLNTAGMPAGGQLKVSGDYVSITGGGSVSALIISPSAKVTLGKGIHIEQLIIPDGASLSSVIANYDQVRGQIGKVETDKGIAVTPPITSISTPSAPTTPSVSQDELDRQAVAVDKAALAIGYASGDAASNVTQGLTLPVNGANGTTITWVSDAPGVITTNGTVVRPAYTAADATVKLTATIARGGASETREYTVTVIKAQMTDAEAVALDKAALTIGYASGDAASNVTQALTLPVSGANGTTITWTSDAPGVIAANGTVVRPAYTAADATVKLTATIARGGASETREYTVTVSKAQMTDAEAVALDKASLAIGYASGDAASNVTQ</sequence>
<dbReference type="InterPro" id="IPR001119">
    <property type="entry name" value="SLH_dom"/>
</dbReference>
<dbReference type="PANTHER" id="PTHR43308:SF5">
    <property type="entry name" value="S-LAYER PROTEIN _ PEPTIDOGLYCAN ENDO-BETA-N-ACETYLGLUCOSAMINIDASE"/>
    <property type="match status" value="1"/>
</dbReference>
<organism evidence="3 4">
    <name type="scientific">Paenibacillus xanthanilyticus</name>
    <dbReference type="NCBI Taxonomy" id="1783531"/>
    <lineage>
        <taxon>Bacteria</taxon>
        <taxon>Bacillati</taxon>
        <taxon>Bacillota</taxon>
        <taxon>Bacilli</taxon>
        <taxon>Bacillales</taxon>
        <taxon>Paenibacillaceae</taxon>
        <taxon>Paenibacillus</taxon>
    </lineage>
</organism>
<gene>
    <name evidence="3" type="ORF">ACFOZ8_12075</name>
</gene>
<name>A0ABV8K2Z8_9BACL</name>
<dbReference type="PANTHER" id="PTHR43308">
    <property type="entry name" value="OUTER MEMBRANE PROTEIN ALPHA-RELATED"/>
    <property type="match status" value="1"/>
</dbReference>
<feature type="non-terminal residue" evidence="3">
    <location>
        <position position="610"/>
    </location>
</feature>
<keyword evidence="4" id="KW-1185">Reference proteome</keyword>
<proteinExistence type="predicted"/>
<comment type="caution">
    <text evidence="3">The sequence shown here is derived from an EMBL/GenBank/DDBJ whole genome shotgun (WGS) entry which is preliminary data.</text>
</comment>
<feature type="chain" id="PRO_5046241560" evidence="1">
    <location>
        <begin position="27"/>
        <end position="610"/>
    </location>
</feature>
<dbReference type="InterPro" id="IPR046780">
    <property type="entry name" value="aBig_2"/>
</dbReference>
<dbReference type="Pfam" id="PF20578">
    <property type="entry name" value="aBig_2"/>
    <property type="match status" value="2"/>
</dbReference>
<keyword evidence="1" id="KW-0732">Signal</keyword>
<evidence type="ECO:0000259" key="2">
    <source>
        <dbReference type="PROSITE" id="PS51272"/>
    </source>
</evidence>